<dbReference type="InterPro" id="IPR001650">
    <property type="entry name" value="Helicase_C-like"/>
</dbReference>
<dbReference type="Pfam" id="PF04851">
    <property type="entry name" value="ResIII"/>
    <property type="match status" value="1"/>
</dbReference>
<dbReference type="SMART" id="SM00490">
    <property type="entry name" value="HELICc"/>
    <property type="match status" value="1"/>
</dbReference>
<dbReference type="PROSITE" id="PS51194">
    <property type="entry name" value="HELICASE_CTER"/>
    <property type="match status" value="1"/>
</dbReference>
<keyword evidence="6" id="KW-1185">Reference proteome</keyword>
<dbReference type="EMBL" id="JAJTJA010000001">
    <property type="protein sequence ID" value="KAH8705925.1"/>
    <property type="molecule type" value="Genomic_DNA"/>
</dbReference>
<sequence>MEPLLRQWGACIVSGLYRRPVLFHHICKKPLLCPRFCRFASTNLSANATINLQGDNPPSSIQLRDYQEESIQAVLGHIDKGYNRLGLSLATGSGKTIVFTQLIGRIPPRNGTADQCLIIAHRKELVEQAAHHCRLAYPDKTVEIEMGPTKASGAADITIASIRSLASNNRIEKFDPDRFKLVLVDEAHHIVASQYREVLDYFGLNEASKNAPALVGVSATFFRFDGLRLGSAIDYIVYHKDYIDMIGDKWLSDAVFTTVKTNVDLSRVAKDSSGDFMTKALSEAVNIATVNNLTVRSWLTNAGDRKSTLVFCVDTEHVRELTHTFRTHGIDARYITATTTRQIRNKELEGFKNREFPVLLNCGLFTEGTDIPNIDCVVLARPTRSKGLLIQMIGRGLRLHEGKKNCHIIDMVSTLNTGVMSTPTLFGLDPEEALAKESVREIRERKENGDPSLLETSSNGAKPLTDDNVDVTFTTYDSIFDLLRDEKTDRHIRSLSHNAWVRVDSDRYILGEKSGWITIDKSEDVQDGPFVVKYVQKIKNDISGRTILTRPRVIARAPDLEQAAHGADTFAASHMSSNAIRISEAWRQAAATPKQLTLMNRMNIRDRIIRPKDVTRGQAADMLMKLRFGTKARFQVEQKKRKKQEKIREQFKKHMSQGEIKVGPLGSQE</sequence>
<dbReference type="PANTHER" id="PTHR47396">
    <property type="entry name" value="TYPE I RESTRICTION ENZYME ECOKI R PROTEIN"/>
    <property type="match status" value="1"/>
</dbReference>
<dbReference type="GO" id="GO:0070125">
    <property type="term" value="P:mitochondrial translational elongation"/>
    <property type="evidence" value="ECO:0007669"/>
    <property type="project" value="TreeGrafter"/>
</dbReference>
<keyword evidence="1 5" id="KW-0347">Helicase</keyword>
<keyword evidence="1 5" id="KW-0067">ATP-binding</keyword>
<evidence type="ECO:0000256" key="1">
    <source>
        <dbReference type="ARBA" id="ARBA00022806"/>
    </source>
</evidence>
<dbReference type="GO" id="GO:0036121">
    <property type="term" value="F:double-stranded DNA helicase activity"/>
    <property type="evidence" value="ECO:0007669"/>
    <property type="project" value="TreeGrafter"/>
</dbReference>
<comment type="caution">
    <text evidence="5">The sequence shown here is derived from an EMBL/GenBank/DDBJ whole genome shotgun (WGS) entry which is preliminary data.</text>
</comment>
<dbReference type="InterPro" id="IPR050742">
    <property type="entry name" value="Helicase_Restrict-Modif_Enz"/>
</dbReference>
<dbReference type="AlphaFoldDB" id="A0AAD4Q1R0"/>
<dbReference type="SUPFAM" id="SSF52540">
    <property type="entry name" value="P-loop containing nucleoside triphosphate hydrolases"/>
    <property type="match status" value="1"/>
</dbReference>
<gene>
    <name evidence="5" type="ORF">BGW36DRAFT_285733</name>
</gene>
<keyword evidence="1 5" id="KW-0378">Hydrolase</keyword>
<dbReference type="CDD" id="cd18799">
    <property type="entry name" value="SF2_C_EcoAI-like"/>
    <property type="match status" value="1"/>
</dbReference>
<evidence type="ECO:0000313" key="5">
    <source>
        <dbReference type="EMBL" id="KAH8705925.1"/>
    </source>
</evidence>
<evidence type="ECO:0000259" key="4">
    <source>
        <dbReference type="PROSITE" id="PS51194"/>
    </source>
</evidence>
<evidence type="ECO:0000259" key="3">
    <source>
        <dbReference type="PROSITE" id="PS51192"/>
    </source>
</evidence>
<evidence type="ECO:0000256" key="2">
    <source>
        <dbReference type="SAM" id="MobiDB-lite"/>
    </source>
</evidence>
<name>A0AAD4Q1R0_9EURO</name>
<dbReference type="GO" id="GO:0005524">
    <property type="term" value="F:ATP binding"/>
    <property type="evidence" value="ECO:0007669"/>
    <property type="project" value="InterPro"/>
</dbReference>
<dbReference type="GO" id="GO:0061749">
    <property type="term" value="F:forked DNA-dependent helicase activity"/>
    <property type="evidence" value="ECO:0007669"/>
    <property type="project" value="TreeGrafter"/>
</dbReference>
<feature type="region of interest" description="Disordered" evidence="2">
    <location>
        <begin position="635"/>
        <end position="669"/>
    </location>
</feature>
<dbReference type="GO" id="GO:0005759">
    <property type="term" value="C:mitochondrial matrix"/>
    <property type="evidence" value="ECO:0007669"/>
    <property type="project" value="TreeGrafter"/>
</dbReference>
<dbReference type="InterPro" id="IPR014001">
    <property type="entry name" value="Helicase_ATP-bd"/>
</dbReference>
<dbReference type="PANTHER" id="PTHR47396:SF1">
    <property type="entry name" value="ATP-DEPENDENT HELICASE IRC3-RELATED"/>
    <property type="match status" value="1"/>
</dbReference>
<dbReference type="GeneID" id="70240636"/>
<dbReference type="GO" id="GO:0016787">
    <property type="term" value="F:hydrolase activity"/>
    <property type="evidence" value="ECO:0007669"/>
    <property type="project" value="InterPro"/>
</dbReference>
<dbReference type="InterPro" id="IPR027417">
    <property type="entry name" value="P-loop_NTPase"/>
</dbReference>
<accession>A0AAD4Q1R0</accession>
<dbReference type="Pfam" id="PF00271">
    <property type="entry name" value="Helicase_C"/>
    <property type="match status" value="1"/>
</dbReference>
<proteinExistence type="predicted"/>
<keyword evidence="1 5" id="KW-0547">Nucleotide-binding</keyword>
<feature type="domain" description="Helicase ATP-binding" evidence="3">
    <location>
        <begin position="76"/>
        <end position="239"/>
    </location>
</feature>
<dbReference type="InterPro" id="IPR006935">
    <property type="entry name" value="Helicase/UvrB_N"/>
</dbReference>
<dbReference type="GO" id="GO:0032042">
    <property type="term" value="P:mitochondrial DNA metabolic process"/>
    <property type="evidence" value="ECO:0007669"/>
    <property type="project" value="TreeGrafter"/>
</dbReference>
<dbReference type="PROSITE" id="PS51192">
    <property type="entry name" value="HELICASE_ATP_BIND_1"/>
    <property type="match status" value="1"/>
</dbReference>
<protein>
    <submittedName>
        <fullName evidence="5">DEAD/DEAH box helicase</fullName>
    </submittedName>
</protein>
<dbReference type="CDD" id="cd18032">
    <property type="entry name" value="DEXHc_RE_I_III_res"/>
    <property type="match status" value="1"/>
</dbReference>
<organism evidence="5 6">
    <name type="scientific">Talaromyces proteolyticus</name>
    <dbReference type="NCBI Taxonomy" id="1131652"/>
    <lineage>
        <taxon>Eukaryota</taxon>
        <taxon>Fungi</taxon>
        <taxon>Dikarya</taxon>
        <taxon>Ascomycota</taxon>
        <taxon>Pezizomycotina</taxon>
        <taxon>Eurotiomycetes</taxon>
        <taxon>Eurotiomycetidae</taxon>
        <taxon>Eurotiales</taxon>
        <taxon>Trichocomaceae</taxon>
        <taxon>Talaromyces</taxon>
        <taxon>Talaromyces sect. Bacilispori</taxon>
    </lineage>
</organism>
<reference evidence="5" key="1">
    <citation type="submission" date="2021-12" db="EMBL/GenBank/DDBJ databases">
        <title>Convergent genome expansion in fungi linked to evolution of root-endophyte symbiosis.</title>
        <authorList>
            <consortium name="DOE Joint Genome Institute"/>
            <person name="Ke Y.-H."/>
            <person name="Bonito G."/>
            <person name="Liao H.-L."/>
            <person name="Looney B."/>
            <person name="Rojas-Flechas A."/>
            <person name="Nash J."/>
            <person name="Hameed K."/>
            <person name="Schadt C."/>
            <person name="Martin F."/>
            <person name="Crous P.W."/>
            <person name="Miettinen O."/>
            <person name="Magnuson J.K."/>
            <person name="Labbe J."/>
            <person name="Jacobson D."/>
            <person name="Doktycz M.J."/>
            <person name="Veneault-Fourrey C."/>
            <person name="Kuo A."/>
            <person name="Mondo S."/>
            <person name="Calhoun S."/>
            <person name="Riley R."/>
            <person name="Ohm R."/>
            <person name="LaButti K."/>
            <person name="Andreopoulos B."/>
            <person name="Pangilinan J."/>
            <person name="Nolan M."/>
            <person name="Tritt A."/>
            <person name="Clum A."/>
            <person name="Lipzen A."/>
            <person name="Daum C."/>
            <person name="Barry K."/>
            <person name="Grigoriev I.V."/>
            <person name="Vilgalys R."/>
        </authorList>
    </citation>
    <scope>NUCLEOTIDE SEQUENCE</scope>
    <source>
        <strain evidence="5">PMI_201</strain>
    </source>
</reference>
<dbReference type="GO" id="GO:0000403">
    <property type="term" value="F:Y-form DNA binding"/>
    <property type="evidence" value="ECO:0007669"/>
    <property type="project" value="TreeGrafter"/>
</dbReference>
<dbReference type="RefSeq" id="XP_046078546.1">
    <property type="nucleotide sequence ID" value="XM_046210349.1"/>
</dbReference>
<evidence type="ECO:0000313" key="6">
    <source>
        <dbReference type="Proteomes" id="UP001201262"/>
    </source>
</evidence>
<feature type="domain" description="Helicase C-terminal" evidence="4">
    <location>
        <begin position="294"/>
        <end position="465"/>
    </location>
</feature>
<dbReference type="Proteomes" id="UP001201262">
    <property type="component" value="Unassembled WGS sequence"/>
</dbReference>
<dbReference type="Gene3D" id="3.40.50.300">
    <property type="entry name" value="P-loop containing nucleotide triphosphate hydrolases"/>
    <property type="match status" value="2"/>
</dbReference>
<dbReference type="SMART" id="SM00487">
    <property type="entry name" value="DEXDc"/>
    <property type="match status" value="1"/>
</dbReference>
<feature type="region of interest" description="Disordered" evidence="2">
    <location>
        <begin position="441"/>
        <end position="461"/>
    </location>
</feature>